<dbReference type="Proteomes" id="UP000006875">
    <property type="component" value="Plasmid pILYOP01"/>
</dbReference>
<dbReference type="SMART" id="SM00782">
    <property type="entry name" value="PhnA_Zn_Ribbon"/>
    <property type="match status" value="1"/>
</dbReference>
<gene>
    <name evidence="2" type="ordered locus">Ilyop_2661</name>
</gene>
<proteinExistence type="predicted"/>
<sequence>MAKGLDRDRERKSKVLFFGKDLARRSKSSCELCEAKNESLKIYEVPPINEEPQFEQCMFICEQCSKILDNLNKAGENDLRFLNSAVWSEVPIVKAVAIYALRKIKDKYTWAEETLETVYIEEEVESLLEKIEI</sequence>
<geneLocation type="plasmid" evidence="2 3">
    <name>pILYOP01</name>
</geneLocation>
<evidence type="ECO:0000313" key="2">
    <source>
        <dbReference type="EMBL" id="ADO84417.1"/>
    </source>
</evidence>
<feature type="domain" description="PhnA protein N-terminal proteobacterial" evidence="1">
    <location>
        <begin position="21"/>
        <end position="69"/>
    </location>
</feature>
<dbReference type="OrthoDB" id="9810131at2"/>
<keyword evidence="2" id="KW-0614">Plasmid</keyword>
<dbReference type="AlphaFoldDB" id="E3HCF7"/>
<dbReference type="KEGG" id="ipo:Ilyop_2661"/>
<name>E3HCF7_ILYPC</name>
<dbReference type="EMBL" id="CP002282">
    <property type="protein sequence ID" value="ADO84417.1"/>
    <property type="molecule type" value="Genomic_DNA"/>
</dbReference>
<dbReference type="RefSeq" id="WP_013389074.1">
    <property type="nucleotide sequence ID" value="NC_014633.1"/>
</dbReference>
<reference evidence="2 3" key="1">
    <citation type="journal article" date="2010" name="Stand. Genomic Sci.">
        <title>Complete genome sequence of Ilyobacter polytropus type strain (CuHbu1).</title>
        <authorList>
            <person name="Sikorski J."/>
            <person name="Chertkov O."/>
            <person name="Lapidus A."/>
            <person name="Nolan M."/>
            <person name="Lucas S."/>
            <person name="Del Rio T.G."/>
            <person name="Tice H."/>
            <person name="Cheng J.F."/>
            <person name="Tapia R."/>
            <person name="Han C."/>
            <person name="Goodwin L."/>
            <person name="Pitluck S."/>
            <person name="Liolios K."/>
            <person name="Ivanova N."/>
            <person name="Mavromatis K."/>
            <person name="Mikhailova N."/>
            <person name="Pati A."/>
            <person name="Chen A."/>
            <person name="Palaniappan K."/>
            <person name="Land M."/>
            <person name="Hauser L."/>
            <person name="Chang Y.J."/>
            <person name="Jeffries C.D."/>
            <person name="Brambilla E."/>
            <person name="Yasawong M."/>
            <person name="Rohde M."/>
            <person name="Pukall R."/>
            <person name="Spring S."/>
            <person name="Goker M."/>
            <person name="Woyke T."/>
            <person name="Bristow J."/>
            <person name="Eisen J.A."/>
            <person name="Markowitz V."/>
            <person name="Hugenholtz P."/>
            <person name="Kyrpides N.C."/>
            <person name="Klenk H.P."/>
        </authorList>
    </citation>
    <scope>NUCLEOTIDE SEQUENCE [LARGE SCALE GENOMIC DNA]</scope>
    <source>
        <strain evidence="3">ATCC 51220 / DSM 2926 / LMG 16218 / CuHBu1</strain>
        <plasmid evidence="3">pILYOP01</plasmid>
    </source>
</reference>
<evidence type="ECO:0000259" key="1">
    <source>
        <dbReference type="SMART" id="SM00782"/>
    </source>
</evidence>
<accession>E3HCF7</accession>
<dbReference type="HOGENOM" id="CLU_161930_0_0_0"/>
<dbReference type="InterPro" id="IPR013991">
    <property type="entry name" value="PhnaA_N_proteobac"/>
</dbReference>
<protein>
    <submittedName>
        <fullName evidence="2">PhnA protein</fullName>
    </submittedName>
</protein>
<evidence type="ECO:0000313" key="3">
    <source>
        <dbReference type="Proteomes" id="UP000006875"/>
    </source>
</evidence>
<organism evidence="2 3">
    <name type="scientific">Ilyobacter polytropus (strain ATCC 51220 / DSM 2926 / LMG 16218 / CuHBu1)</name>
    <dbReference type="NCBI Taxonomy" id="572544"/>
    <lineage>
        <taxon>Bacteria</taxon>
        <taxon>Fusobacteriati</taxon>
        <taxon>Fusobacteriota</taxon>
        <taxon>Fusobacteriia</taxon>
        <taxon>Fusobacteriales</taxon>
        <taxon>Fusobacteriaceae</taxon>
        <taxon>Ilyobacter</taxon>
    </lineage>
</organism>
<keyword evidence="3" id="KW-1185">Reference proteome</keyword>